<dbReference type="SUPFAM" id="SSF51735">
    <property type="entry name" value="NAD(P)-binding Rossmann-fold domains"/>
    <property type="match status" value="1"/>
</dbReference>
<dbReference type="EMBL" id="JABFAC010000004">
    <property type="protein sequence ID" value="MBA0612028.1"/>
    <property type="molecule type" value="Genomic_DNA"/>
</dbReference>
<feature type="domain" description="NAD(P)-binding" evidence="1">
    <location>
        <begin position="73"/>
        <end position="137"/>
    </location>
</feature>
<proteinExistence type="predicted"/>
<feature type="non-terminal residue" evidence="2">
    <location>
        <position position="1"/>
    </location>
</feature>
<evidence type="ECO:0000313" key="3">
    <source>
        <dbReference type="Proteomes" id="UP000593561"/>
    </source>
</evidence>
<sequence>IGLKIATYTPKNILITGAASFIASHVANRLIQNYLSYKIVGDIASAGLVNYLLVAESIDTIMHFAAQIHVNKLFIHVSTDEVYGETDEDAIIGNHEASQLLPTNPYSAPKAGAEIFVMAYGRSYGLPVITTSGNNVYEGRLFQFMGDGSNVRSYLHCEDVAETFEVILHKGELGHVYNVGTKKERRGIDVAKDICKFFPMDPETNIQCVES</sequence>
<dbReference type="Gene3D" id="3.40.50.720">
    <property type="entry name" value="NAD(P)-binding Rossmann-like Domain"/>
    <property type="match status" value="3"/>
</dbReference>
<accession>A0A7J8RDW2</accession>
<dbReference type="AlphaFoldDB" id="A0A7J8RDW2"/>
<protein>
    <recommendedName>
        <fullName evidence="1">NAD(P)-binding domain-containing protein</fullName>
    </recommendedName>
</protein>
<dbReference type="Proteomes" id="UP000593561">
    <property type="component" value="Unassembled WGS sequence"/>
</dbReference>
<dbReference type="PANTHER" id="PTHR43000">
    <property type="entry name" value="DTDP-D-GLUCOSE 4,6-DEHYDRATASE-RELATED"/>
    <property type="match status" value="1"/>
</dbReference>
<name>A0A7J8RDW2_GOSDV</name>
<evidence type="ECO:0000259" key="1">
    <source>
        <dbReference type="Pfam" id="PF16363"/>
    </source>
</evidence>
<dbReference type="Gene3D" id="3.90.25.10">
    <property type="entry name" value="UDP-galactose 4-epimerase, domain 1"/>
    <property type="match status" value="1"/>
</dbReference>
<evidence type="ECO:0000313" key="2">
    <source>
        <dbReference type="EMBL" id="MBA0612028.1"/>
    </source>
</evidence>
<keyword evidence="3" id="KW-1185">Reference proteome</keyword>
<dbReference type="Pfam" id="PF16363">
    <property type="entry name" value="GDP_Man_Dehyd"/>
    <property type="match status" value="1"/>
</dbReference>
<organism evidence="2 3">
    <name type="scientific">Gossypium davidsonii</name>
    <name type="common">Davidson's cotton</name>
    <name type="synonym">Gossypium klotzschianum subsp. davidsonii</name>
    <dbReference type="NCBI Taxonomy" id="34287"/>
    <lineage>
        <taxon>Eukaryota</taxon>
        <taxon>Viridiplantae</taxon>
        <taxon>Streptophyta</taxon>
        <taxon>Embryophyta</taxon>
        <taxon>Tracheophyta</taxon>
        <taxon>Spermatophyta</taxon>
        <taxon>Magnoliopsida</taxon>
        <taxon>eudicotyledons</taxon>
        <taxon>Gunneridae</taxon>
        <taxon>Pentapetalae</taxon>
        <taxon>rosids</taxon>
        <taxon>malvids</taxon>
        <taxon>Malvales</taxon>
        <taxon>Malvaceae</taxon>
        <taxon>Malvoideae</taxon>
        <taxon>Gossypium</taxon>
    </lineage>
</organism>
<dbReference type="InterPro" id="IPR016040">
    <property type="entry name" value="NAD(P)-bd_dom"/>
</dbReference>
<comment type="caution">
    <text evidence="2">The sequence shown here is derived from an EMBL/GenBank/DDBJ whole genome shotgun (WGS) entry which is preliminary data.</text>
</comment>
<dbReference type="InterPro" id="IPR036291">
    <property type="entry name" value="NAD(P)-bd_dom_sf"/>
</dbReference>
<reference evidence="2 3" key="1">
    <citation type="journal article" date="2019" name="Genome Biol. Evol.">
        <title>Insights into the evolution of the New World diploid cottons (Gossypium, subgenus Houzingenia) based on genome sequencing.</title>
        <authorList>
            <person name="Grover C.E."/>
            <person name="Arick M.A. 2nd"/>
            <person name="Thrash A."/>
            <person name="Conover J.L."/>
            <person name="Sanders W.S."/>
            <person name="Peterson D.G."/>
            <person name="Frelichowski J.E."/>
            <person name="Scheffler J.A."/>
            <person name="Scheffler B.E."/>
            <person name="Wendel J.F."/>
        </authorList>
    </citation>
    <scope>NUCLEOTIDE SEQUENCE [LARGE SCALE GENOMIC DNA]</scope>
    <source>
        <strain evidence="2">27</strain>
        <tissue evidence="2">Leaf</tissue>
    </source>
</reference>
<gene>
    <name evidence="2" type="ORF">Godav_012673</name>
</gene>